<sequence length="265" mass="30007">MEVLSERVSTGVPRLDTMLGGGFIRGRTYLVTGETGVGKTILSLQFILNGLQLGEYCVYVSIDERIEGVLRGAESLGWDFWSYMQTGQFIPLELRIYSSDIRKYGKDSRAFVDAIYRAMRGRPVTRLVLDPVSALAQGAKDEFFVREYLREIITTIEEKFRVTTLMTTDIPTGSNTLSRFALEEFLASGVVVLKVNKLLGRLVRTIYVRKMRWSSMDSTEYVFTIEPGRGIVIREPYEVYLNRVASKGPKLVDDPSKQAKEPDET</sequence>
<dbReference type="Gene3D" id="3.40.50.300">
    <property type="entry name" value="P-loop containing nucleotide triphosphate hydrolases"/>
    <property type="match status" value="1"/>
</dbReference>
<dbReference type="Pfam" id="PF06745">
    <property type="entry name" value="ATPase"/>
    <property type="match status" value="1"/>
</dbReference>
<dbReference type="GO" id="GO:0005524">
    <property type="term" value="F:ATP binding"/>
    <property type="evidence" value="ECO:0007669"/>
    <property type="project" value="UniProtKB-KW"/>
</dbReference>
<dbReference type="PROSITE" id="PS51146">
    <property type="entry name" value="KAIC"/>
    <property type="match status" value="1"/>
</dbReference>
<dbReference type="AlphaFoldDB" id="A0A832ZU02"/>
<name>A0A832ZU02_CALS0</name>
<protein>
    <submittedName>
        <fullName evidence="4">Recombinase RecA</fullName>
    </submittedName>
</protein>
<dbReference type="InterPro" id="IPR027417">
    <property type="entry name" value="P-loop_NTPase"/>
</dbReference>
<evidence type="ECO:0000313" key="5">
    <source>
        <dbReference type="Proteomes" id="UP000608579"/>
    </source>
</evidence>
<evidence type="ECO:0000256" key="1">
    <source>
        <dbReference type="ARBA" id="ARBA00022741"/>
    </source>
</evidence>
<comment type="caution">
    <text evidence="4">The sequence shown here is derived from an EMBL/GenBank/DDBJ whole genome shotgun (WGS) entry which is preliminary data.</text>
</comment>
<evidence type="ECO:0000259" key="3">
    <source>
        <dbReference type="PROSITE" id="PS51146"/>
    </source>
</evidence>
<dbReference type="Proteomes" id="UP000608579">
    <property type="component" value="Unassembled WGS sequence"/>
</dbReference>
<proteinExistence type="predicted"/>
<dbReference type="PANTHER" id="PTHR43637">
    <property type="entry name" value="UPF0273 PROTEIN TM_0370"/>
    <property type="match status" value="1"/>
</dbReference>
<evidence type="ECO:0000313" key="4">
    <source>
        <dbReference type="EMBL" id="HIQ28959.1"/>
    </source>
</evidence>
<keyword evidence="2" id="KW-0067">ATP-binding</keyword>
<dbReference type="SUPFAM" id="SSF52540">
    <property type="entry name" value="P-loop containing nucleoside triphosphate hydrolases"/>
    <property type="match status" value="1"/>
</dbReference>
<dbReference type="EMBL" id="DQVM01000003">
    <property type="protein sequence ID" value="HIQ28959.1"/>
    <property type="molecule type" value="Genomic_DNA"/>
</dbReference>
<accession>A0A832ZU02</accession>
<dbReference type="PROSITE" id="PS00675">
    <property type="entry name" value="SIGMA54_INTERACT_1"/>
    <property type="match status" value="1"/>
</dbReference>
<dbReference type="InterPro" id="IPR010624">
    <property type="entry name" value="KaiC_dom"/>
</dbReference>
<keyword evidence="1" id="KW-0547">Nucleotide-binding</keyword>
<organism evidence="4 5">
    <name type="scientific">Caldiarchaeum subterraneum</name>
    <dbReference type="NCBI Taxonomy" id="311458"/>
    <lineage>
        <taxon>Archaea</taxon>
        <taxon>Nitrososphaerota</taxon>
        <taxon>Candidatus Caldarchaeales</taxon>
        <taxon>Candidatus Caldarchaeaceae</taxon>
        <taxon>Candidatus Caldarchaeum</taxon>
    </lineage>
</organism>
<dbReference type="InterPro" id="IPR025662">
    <property type="entry name" value="Sigma_54_int_dom_ATP-bd_1"/>
</dbReference>
<dbReference type="PANTHER" id="PTHR43637:SF1">
    <property type="entry name" value="UPF0273 PROTEIN TM_0370"/>
    <property type="match status" value="1"/>
</dbReference>
<evidence type="ECO:0000256" key="2">
    <source>
        <dbReference type="ARBA" id="ARBA00022840"/>
    </source>
</evidence>
<dbReference type="InterPro" id="IPR014774">
    <property type="entry name" value="KaiC-like_dom"/>
</dbReference>
<gene>
    <name evidence="4" type="ORF">EYH45_00165</name>
</gene>
<feature type="domain" description="KaiC" evidence="3">
    <location>
        <begin position="6"/>
        <end position="247"/>
    </location>
</feature>
<dbReference type="PRINTS" id="PR01874">
    <property type="entry name" value="DNAREPAIRADA"/>
</dbReference>
<reference evidence="4" key="1">
    <citation type="journal article" date="2020" name="ISME J.">
        <title>Gammaproteobacteria mediating utilization of methyl-, sulfur- and petroleum organic compounds in deep ocean hydrothermal plumes.</title>
        <authorList>
            <person name="Zhou Z."/>
            <person name="Liu Y."/>
            <person name="Pan J."/>
            <person name="Cron B.R."/>
            <person name="Toner B.M."/>
            <person name="Anantharaman K."/>
            <person name="Breier J.A."/>
            <person name="Dick G.J."/>
            <person name="Li M."/>
        </authorList>
    </citation>
    <scope>NUCLEOTIDE SEQUENCE</scope>
    <source>
        <strain evidence="4">SZUA-1515</strain>
    </source>
</reference>